<organism evidence="3 4">
    <name type="scientific">Desulfofundulus thermobenzoicus</name>
    <dbReference type="NCBI Taxonomy" id="29376"/>
    <lineage>
        <taxon>Bacteria</taxon>
        <taxon>Bacillati</taxon>
        <taxon>Bacillota</taxon>
        <taxon>Clostridia</taxon>
        <taxon>Eubacteriales</taxon>
        <taxon>Peptococcaceae</taxon>
        <taxon>Desulfofundulus</taxon>
    </lineage>
</organism>
<feature type="domain" description="UspA" evidence="2">
    <location>
        <begin position="1"/>
        <end position="147"/>
    </location>
</feature>
<comment type="caution">
    <text evidence="3">The sequence shown here is derived from an EMBL/GenBank/DDBJ whole genome shotgun (WGS) entry which is preliminary data.</text>
</comment>
<comment type="similarity">
    <text evidence="1">Belongs to the universal stress protein A family.</text>
</comment>
<dbReference type="PANTHER" id="PTHR46268:SF25">
    <property type="entry name" value="USPA DOMAIN PROTEIN"/>
    <property type="match status" value="1"/>
</dbReference>
<dbReference type="EMBL" id="WHYR01000001">
    <property type="protein sequence ID" value="MQL50804.1"/>
    <property type="molecule type" value="Genomic_DNA"/>
</dbReference>
<sequence>MFKKILVPVDGSEASRLAVKTAARMAEKFGAEVMLFHVMQLPSPTEMFETFSGKLGEIYYQVKDRIARFGSRVLEDALKDCEGFKVIFKEKAVWGEPAREIIQEAAEGRYDLVVMGSRGWDDVDEWLLGSISQRVVRRCKCPVLVVR</sequence>
<dbReference type="RefSeq" id="WP_152944709.1">
    <property type="nucleotide sequence ID" value="NZ_WHYR01000001.1"/>
</dbReference>
<keyword evidence="4" id="KW-1185">Reference proteome</keyword>
<protein>
    <submittedName>
        <fullName evidence="3">Universal stress protein</fullName>
    </submittedName>
</protein>
<dbReference type="OrthoDB" id="9794782at2"/>
<evidence type="ECO:0000259" key="2">
    <source>
        <dbReference type="Pfam" id="PF00582"/>
    </source>
</evidence>
<dbReference type="InterPro" id="IPR006015">
    <property type="entry name" value="Universal_stress_UspA"/>
</dbReference>
<name>A0A6N7ILL4_9FIRM</name>
<dbReference type="AlphaFoldDB" id="A0A6N7ILL4"/>
<accession>A0A6N7ILL4</accession>
<evidence type="ECO:0000313" key="4">
    <source>
        <dbReference type="Proteomes" id="UP000441717"/>
    </source>
</evidence>
<dbReference type="Pfam" id="PF00582">
    <property type="entry name" value="Usp"/>
    <property type="match status" value="1"/>
</dbReference>
<dbReference type="CDD" id="cd00293">
    <property type="entry name" value="USP-like"/>
    <property type="match status" value="1"/>
</dbReference>
<reference evidence="3 4" key="1">
    <citation type="submission" date="2019-10" db="EMBL/GenBank/DDBJ databases">
        <title>Comparative genomics of sulfur disproportionating microorganisms.</title>
        <authorList>
            <person name="Ward L.M."/>
            <person name="Bertran E."/>
            <person name="Johnston D."/>
        </authorList>
    </citation>
    <scope>NUCLEOTIDE SEQUENCE [LARGE SCALE GENOMIC DNA]</scope>
    <source>
        <strain evidence="3 4">DSM 14055</strain>
    </source>
</reference>
<dbReference type="InterPro" id="IPR006016">
    <property type="entry name" value="UspA"/>
</dbReference>
<evidence type="ECO:0000256" key="1">
    <source>
        <dbReference type="ARBA" id="ARBA00008791"/>
    </source>
</evidence>
<dbReference type="Gene3D" id="3.40.50.620">
    <property type="entry name" value="HUPs"/>
    <property type="match status" value="1"/>
</dbReference>
<gene>
    <name evidence="3" type="ORF">GFC01_00610</name>
</gene>
<dbReference type="PANTHER" id="PTHR46268">
    <property type="entry name" value="STRESS RESPONSE PROTEIN NHAX"/>
    <property type="match status" value="1"/>
</dbReference>
<dbReference type="SUPFAM" id="SSF52402">
    <property type="entry name" value="Adenine nucleotide alpha hydrolases-like"/>
    <property type="match status" value="1"/>
</dbReference>
<dbReference type="PRINTS" id="PR01438">
    <property type="entry name" value="UNVRSLSTRESS"/>
</dbReference>
<evidence type="ECO:0000313" key="3">
    <source>
        <dbReference type="EMBL" id="MQL50804.1"/>
    </source>
</evidence>
<dbReference type="Proteomes" id="UP000441717">
    <property type="component" value="Unassembled WGS sequence"/>
</dbReference>
<proteinExistence type="inferred from homology"/>
<dbReference type="InterPro" id="IPR014729">
    <property type="entry name" value="Rossmann-like_a/b/a_fold"/>
</dbReference>